<dbReference type="Proteomes" id="UP000316621">
    <property type="component" value="Chromosome 10"/>
</dbReference>
<gene>
    <name evidence="1" type="ORF">C5167_042466</name>
</gene>
<sequence>MSEDYPSSVIPCFGLHPWDVEESCEKHFVKNDTSNVSKKGEISMFPADSHLDEEFEQALIEAASNTLRSCGSWYNYFEHVVRFYKTIILSSSWKYYQQRRVKNR</sequence>
<dbReference type="Gramene" id="RZC79891">
    <property type="protein sequence ID" value="RZC79891"/>
    <property type="gene ID" value="C5167_042466"/>
</dbReference>
<organism evidence="1 2">
    <name type="scientific">Papaver somniferum</name>
    <name type="common">Opium poppy</name>
    <dbReference type="NCBI Taxonomy" id="3469"/>
    <lineage>
        <taxon>Eukaryota</taxon>
        <taxon>Viridiplantae</taxon>
        <taxon>Streptophyta</taxon>
        <taxon>Embryophyta</taxon>
        <taxon>Tracheophyta</taxon>
        <taxon>Spermatophyta</taxon>
        <taxon>Magnoliopsida</taxon>
        <taxon>Ranunculales</taxon>
        <taxon>Papaveraceae</taxon>
        <taxon>Papaveroideae</taxon>
        <taxon>Papaver</taxon>
    </lineage>
</organism>
<name>A0A4Y7L690_PAPSO</name>
<dbReference type="EMBL" id="CM010724">
    <property type="protein sequence ID" value="RZC79891.1"/>
    <property type="molecule type" value="Genomic_DNA"/>
</dbReference>
<accession>A0A4Y7L690</accession>
<proteinExistence type="predicted"/>
<keyword evidence="2" id="KW-1185">Reference proteome</keyword>
<evidence type="ECO:0000313" key="1">
    <source>
        <dbReference type="EMBL" id="RZC79891.1"/>
    </source>
</evidence>
<protein>
    <submittedName>
        <fullName evidence="1">Uncharacterized protein</fullName>
    </submittedName>
</protein>
<evidence type="ECO:0000313" key="2">
    <source>
        <dbReference type="Proteomes" id="UP000316621"/>
    </source>
</evidence>
<reference evidence="1 2" key="1">
    <citation type="journal article" date="2018" name="Science">
        <title>The opium poppy genome and morphinan production.</title>
        <authorList>
            <person name="Guo L."/>
            <person name="Winzer T."/>
            <person name="Yang X."/>
            <person name="Li Y."/>
            <person name="Ning Z."/>
            <person name="He Z."/>
            <person name="Teodor R."/>
            <person name="Lu Y."/>
            <person name="Bowser T.A."/>
            <person name="Graham I.A."/>
            <person name="Ye K."/>
        </authorList>
    </citation>
    <scope>NUCLEOTIDE SEQUENCE [LARGE SCALE GENOMIC DNA]</scope>
    <source>
        <strain evidence="2">cv. HN1</strain>
        <tissue evidence="1">Leaves</tissue>
    </source>
</reference>
<dbReference type="AlphaFoldDB" id="A0A4Y7L690"/>